<name>T0H0Y3_9LEPT</name>
<accession>T0H0Y3</accession>
<dbReference type="EMBL" id="AKWY02000008">
    <property type="protein sequence ID" value="EQA73106.1"/>
    <property type="molecule type" value="Genomic_DNA"/>
</dbReference>
<reference evidence="1 2" key="1">
    <citation type="submission" date="2013-05" db="EMBL/GenBank/DDBJ databases">
        <authorList>
            <person name="Harkins D.M."/>
            <person name="Durkin A.S."/>
            <person name="Brinkac L.M."/>
            <person name="Haft D.H."/>
            <person name="Selengut J.D."/>
            <person name="Sanka R."/>
            <person name="DePew J."/>
            <person name="Purushe J."/>
            <person name="Hartskeerl R.A."/>
            <person name="Ahmed A."/>
            <person name="van der Linden H."/>
            <person name="Goris M.G.A."/>
            <person name="Vinetz J.M."/>
            <person name="Sutton G.G."/>
            <person name="Nierman W.C."/>
            <person name="Fouts D.E."/>
        </authorList>
    </citation>
    <scope>NUCLEOTIDE SEQUENCE [LARGE SCALE GENOMIC DNA]</scope>
    <source>
        <strain evidence="1 2">CZ214</strain>
    </source>
</reference>
<dbReference type="AlphaFoldDB" id="T0H0Y3"/>
<evidence type="ECO:0000313" key="1">
    <source>
        <dbReference type="EMBL" id="EQA73106.1"/>
    </source>
</evidence>
<comment type="caution">
    <text evidence="1">The sequence shown here is derived from an EMBL/GenBank/DDBJ whole genome shotgun (WGS) entry which is preliminary data.</text>
</comment>
<protein>
    <submittedName>
        <fullName evidence="1">Uncharacterized protein</fullName>
    </submittedName>
</protein>
<sequence>MNRGIPHLFFMEKLGFYKTNRTSYALLTLFKKSNLYRQKQNLSFG</sequence>
<proteinExistence type="predicted"/>
<gene>
    <name evidence="1" type="ORF">LEP1GSC059_1656</name>
</gene>
<dbReference type="Proteomes" id="UP000015442">
    <property type="component" value="Unassembled WGS sequence"/>
</dbReference>
<organism evidence="1 2">
    <name type="scientific">Leptospira noguchii serovar Panama str. CZ214</name>
    <dbReference type="NCBI Taxonomy" id="1001595"/>
    <lineage>
        <taxon>Bacteria</taxon>
        <taxon>Pseudomonadati</taxon>
        <taxon>Spirochaetota</taxon>
        <taxon>Spirochaetia</taxon>
        <taxon>Leptospirales</taxon>
        <taxon>Leptospiraceae</taxon>
        <taxon>Leptospira</taxon>
    </lineage>
</organism>
<evidence type="ECO:0000313" key="2">
    <source>
        <dbReference type="Proteomes" id="UP000015442"/>
    </source>
</evidence>